<dbReference type="Pfam" id="PF00104">
    <property type="entry name" value="Hormone_recep"/>
    <property type="match status" value="1"/>
</dbReference>
<dbReference type="InterPro" id="IPR016355">
    <property type="entry name" value="NR5-like"/>
</dbReference>
<gene>
    <name evidence="14" type="primary">LOC106161704</name>
</gene>
<dbReference type="PANTHER" id="PTHR24086:SF25">
    <property type="entry name" value="NUCLEAR HORMONE RECEPTOR FTZ-F1 BETA"/>
    <property type="match status" value="1"/>
</dbReference>
<name>A0A1S3I7E8_LINAN</name>
<dbReference type="InterPro" id="IPR001723">
    <property type="entry name" value="Nuclear_hrmn_rcpt"/>
</dbReference>
<feature type="region of interest" description="Disordered" evidence="10">
    <location>
        <begin position="669"/>
        <end position="706"/>
    </location>
</feature>
<keyword evidence="7" id="KW-0804">Transcription</keyword>
<dbReference type="GO" id="GO:0005634">
    <property type="term" value="C:nucleus"/>
    <property type="evidence" value="ECO:0007669"/>
    <property type="project" value="UniProtKB-SubCell"/>
</dbReference>
<evidence type="ECO:0000256" key="9">
    <source>
        <dbReference type="ARBA" id="ARBA00023242"/>
    </source>
</evidence>
<dbReference type="SMART" id="SM00399">
    <property type="entry name" value="ZnF_C4"/>
    <property type="match status" value="1"/>
</dbReference>
<feature type="compositionally biased region" description="Polar residues" evidence="10">
    <location>
        <begin position="691"/>
        <end position="706"/>
    </location>
</feature>
<dbReference type="SUPFAM" id="SSF57716">
    <property type="entry name" value="Glucocorticoid receptor-like (DNA-binding domain)"/>
    <property type="match status" value="1"/>
</dbReference>
<dbReference type="CDD" id="cd06930">
    <property type="entry name" value="NR_LBD_F2"/>
    <property type="match status" value="1"/>
</dbReference>
<keyword evidence="4" id="KW-0862">Zinc</keyword>
<keyword evidence="6" id="KW-0238">DNA-binding</keyword>
<evidence type="ECO:0000259" key="11">
    <source>
        <dbReference type="PROSITE" id="PS51030"/>
    </source>
</evidence>
<sequence length="971" mass="105421">MSEDTDVGISPVLLQAVTEKLATSTNHHINHTDTVITTAAGNLSSDPGGGYMVASSDLLETASHEVGVEGGVQEQIVEEGGHEDGIHERVVYLDHGPEGQEEVIVMDRHENNGVDEVAEQVVETQDGDNQTRIVLEQKSGQRLVIRVEPNGDSGDTQAGVARQQIINVQGDFDVGKVLAAIANHHAKSQGESENQTEAPIILIANSQEEQQLSGGDIPVATTETIVDMAGYEDGSRKRAMYTINQDGTPSKMRIIELSNVASHIINSSSPATAQSPQQSTMAAMLEKYADKGPCPICGDRIFNMSEDTDVGISPVLLQAVTEKLATSTNHHINHTDTVITTAAGNLSSDPGGGYMVASSDLLETASHEVGVEGGVQEQIVEEGGHEDGIHERVVYLDHGPEGQEEVIVMDRHENNGVDEVAEQVVETQDGDNQTRIVLEQKSGQRLVIRVEPNGDSGDTQAGVARQQIINVQGDFDVGKVLAAIANHHAKSQGESENQTEAPIILIANSQEEQQLSGGDIPVATTETIVDMAGYEDGSRKRAMYTINQDGTPSKMRIIELSNVASHIINSSSPATAQSPQQSTMAAMLEKYADKGPCPICGDRVSGFHYGIYTCESCKGFFKRTVQNKKDFSCHRNGDCDVNVMNRKKCPSCRFKKCLEGGMRLEAIRVDRTRGGRSSYSSPGSLTSSPSNLQLTPLRTPPNAQTASANPSLVAILNRPLGSTLKSPSAVVPVLPSIVTEIMNVESLLSDEEPVAACCQDRMTASDRDQYNSLLHLADHRLYKIVRWARNLPDFAGIETDDQILMLQNAWSELLLVGCCWRSIGVQNQLLLSNGKLMTLEMARAIEVEETFTRLLNLTQHLRRLKVDKHEYACFKVLVLISPDIDGLKNPTSIREYQDHINEALLTYTSTHFPEMPTKFGELLLRIGELTQTAVIAKEQLVRKHMAGTIPTFSLLTELIKGDSILSAASQL</sequence>
<reference evidence="14" key="1">
    <citation type="submission" date="2025-08" db="UniProtKB">
        <authorList>
            <consortium name="RefSeq"/>
        </authorList>
    </citation>
    <scope>IDENTIFICATION</scope>
    <source>
        <tissue evidence="14">Gonads</tissue>
    </source>
</reference>
<dbReference type="PROSITE" id="PS51843">
    <property type="entry name" value="NR_LBD"/>
    <property type="match status" value="1"/>
</dbReference>
<dbReference type="FunFam" id="3.30.50.10:FF:000037">
    <property type="entry name" value="Nuclear hormone receptor FTZ-F1 beta"/>
    <property type="match status" value="1"/>
</dbReference>
<evidence type="ECO:0000256" key="5">
    <source>
        <dbReference type="ARBA" id="ARBA00023015"/>
    </source>
</evidence>
<evidence type="ECO:0000256" key="8">
    <source>
        <dbReference type="ARBA" id="ARBA00023170"/>
    </source>
</evidence>
<dbReference type="SMART" id="SM00430">
    <property type="entry name" value="HOLI"/>
    <property type="match status" value="1"/>
</dbReference>
<evidence type="ECO:0000256" key="1">
    <source>
        <dbReference type="ARBA" id="ARBA00004123"/>
    </source>
</evidence>
<dbReference type="GeneID" id="106161704"/>
<dbReference type="GO" id="GO:0008270">
    <property type="term" value="F:zinc ion binding"/>
    <property type="evidence" value="ECO:0007669"/>
    <property type="project" value="UniProtKB-KW"/>
</dbReference>
<dbReference type="PANTHER" id="PTHR24086">
    <property type="entry name" value="NUCLEAR RECEPTOR SUBFAMILY 5 GROUP A"/>
    <property type="match status" value="1"/>
</dbReference>
<evidence type="ECO:0000256" key="10">
    <source>
        <dbReference type="SAM" id="MobiDB-lite"/>
    </source>
</evidence>
<dbReference type="InterPro" id="IPR013088">
    <property type="entry name" value="Znf_NHR/GATA"/>
</dbReference>
<protein>
    <submittedName>
        <fullName evidence="14">Glucocorticoid receptor</fullName>
    </submittedName>
</protein>
<dbReference type="OrthoDB" id="5984981at2759"/>
<organism evidence="13 14">
    <name type="scientific">Lingula anatina</name>
    <name type="common">Brachiopod</name>
    <name type="synonym">Lingula unguis</name>
    <dbReference type="NCBI Taxonomy" id="7574"/>
    <lineage>
        <taxon>Eukaryota</taxon>
        <taxon>Metazoa</taxon>
        <taxon>Spiralia</taxon>
        <taxon>Lophotrochozoa</taxon>
        <taxon>Brachiopoda</taxon>
        <taxon>Linguliformea</taxon>
        <taxon>Lingulata</taxon>
        <taxon>Lingulida</taxon>
        <taxon>Linguloidea</taxon>
        <taxon>Lingulidae</taxon>
        <taxon>Lingula</taxon>
    </lineage>
</organism>
<dbReference type="RefSeq" id="XP_013394177.1">
    <property type="nucleotide sequence ID" value="XM_013538723.1"/>
</dbReference>
<dbReference type="CDD" id="cd07167">
    <property type="entry name" value="NR_DBD_Lrh-1_like"/>
    <property type="match status" value="1"/>
</dbReference>
<dbReference type="InterPro" id="IPR000536">
    <property type="entry name" value="Nucl_hrmn_rcpt_lig-bd"/>
</dbReference>
<keyword evidence="8 14" id="KW-0675">Receptor</keyword>
<evidence type="ECO:0000313" key="13">
    <source>
        <dbReference type="Proteomes" id="UP000085678"/>
    </source>
</evidence>
<dbReference type="InterPro" id="IPR001628">
    <property type="entry name" value="Znf_hrmn_rcpt"/>
</dbReference>
<evidence type="ECO:0000259" key="12">
    <source>
        <dbReference type="PROSITE" id="PS51843"/>
    </source>
</evidence>
<dbReference type="PRINTS" id="PR00047">
    <property type="entry name" value="STROIDFINGER"/>
</dbReference>
<accession>A0A1S3I7E8</accession>
<keyword evidence="9" id="KW-0539">Nucleus</keyword>
<dbReference type="FunCoup" id="A0A1S3I7E8">
    <property type="interactions" value="323"/>
</dbReference>
<keyword evidence="2" id="KW-0479">Metal-binding</keyword>
<dbReference type="SUPFAM" id="SSF48508">
    <property type="entry name" value="Nuclear receptor ligand-binding domain"/>
    <property type="match status" value="1"/>
</dbReference>
<dbReference type="FunFam" id="1.10.565.10:FF:000011">
    <property type="entry name" value="Nuclear receptor subfamily 5, group A, member 2"/>
    <property type="match status" value="1"/>
</dbReference>
<dbReference type="PROSITE" id="PS51030">
    <property type="entry name" value="NUCLEAR_REC_DBD_2"/>
    <property type="match status" value="1"/>
</dbReference>
<dbReference type="KEGG" id="lak:106161704"/>
<dbReference type="AlphaFoldDB" id="A0A1S3I7E8"/>
<dbReference type="Proteomes" id="UP000085678">
    <property type="component" value="Unplaced"/>
</dbReference>
<evidence type="ECO:0000256" key="2">
    <source>
        <dbReference type="ARBA" id="ARBA00022723"/>
    </source>
</evidence>
<evidence type="ECO:0000256" key="4">
    <source>
        <dbReference type="ARBA" id="ARBA00022833"/>
    </source>
</evidence>
<dbReference type="PRINTS" id="PR00398">
    <property type="entry name" value="STRDHORMONER"/>
</dbReference>
<keyword evidence="5" id="KW-0805">Transcription regulation</keyword>
<dbReference type="InParanoid" id="A0A1S3I7E8"/>
<evidence type="ECO:0000256" key="7">
    <source>
        <dbReference type="ARBA" id="ARBA00023163"/>
    </source>
</evidence>
<evidence type="ECO:0000256" key="3">
    <source>
        <dbReference type="ARBA" id="ARBA00022771"/>
    </source>
</evidence>
<dbReference type="PROSITE" id="PS00031">
    <property type="entry name" value="NUCLEAR_REC_DBD_1"/>
    <property type="match status" value="1"/>
</dbReference>
<feature type="domain" description="Nuclear receptor" evidence="11">
    <location>
        <begin position="594"/>
        <end position="669"/>
    </location>
</feature>
<dbReference type="GO" id="GO:0004879">
    <property type="term" value="F:nuclear receptor activity"/>
    <property type="evidence" value="ECO:0007669"/>
    <property type="project" value="InterPro"/>
</dbReference>
<keyword evidence="13" id="KW-1185">Reference proteome</keyword>
<keyword evidence="3" id="KW-0863">Zinc-finger</keyword>
<proteinExistence type="predicted"/>
<dbReference type="GO" id="GO:0043565">
    <property type="term" value="F:sequence-specific DNA binding"/>
    <property type="evidence" value="ECO:0007669"/>
    <property type="project" value="InterPro"/>
</dbReference>
<dbReference type="InterPro" id="IPR035500">
    <property type="entry name" value="NHR-like_dom_sf"/>
</dbReference>
<feature type="domain" description="NR LBD" evidence="12">
    <location>
        <begin position="733"/>
        <end position="962"/>
    </location>
</feature>
<evidence type="ECO:0000256" key="6">
    <source>
        <dbReference type="ARBA" id="ARBA00023125"/>
    </source>
</evidence>
<dbReference type="Gene3D" id="3.30.50.10">
    <property type="entry name" value="Erythroid Transcription Factor GATA-1, subunit A"/>
    <property type="match status" value="1"/>
</dbReference>
<feature type="compositionally biased region" description="Low complexity" evidence="10">
    <location>
        <begin position="675"/>
        <end position="690"/>
    </location>
</feature>
<evidence type="ECO:0000313" key="14">
    <source>
        <dbReference type="RefSeq" id="XP_013394177.1"/>
    </source>
</evidence>
<dbReference type="Pfam" id="PF00105">
    <property type="entry name" value="zf-C4"/>
    <property type="match status" value="1"/>
</dbReference>
<comment type="subcellular location">
    <subcellularLocation>
        <location evidence="1">Nucleus</location>
    </subcellularLocation>
</comment>
<dbReference type="Gene3D" id="1.10.565.10">
    <property type="entry name" value="Retinoid X Receptor"/>
    <property type="match status" value="1"/>
</dbReference>